<dbReference type="EMBL" id="CAACYE010000002">
    <property type="protein sequence ID" value="VFA81046.1"/>
    <property type="molecule type" value="Genomic_DNA"/>
</dbReference>
<feature type="compositionally biased region" description="Low complexity" evidence="1">
    <location>
        <begin position="393"/>
        <end position="483"/>
    </location>
</feature>
<sequence length="521" mass="51089">MAKDQVTDAARAFGSDLVDYVLSGWTWVTKYVIQLFMSVSVDATGTQDAVQRMTDLTSDLQVIGLGLGLLIAVIAVLYQRAMLSGDNAAPEAFAGLVRWGIAATMAAPTLLALSQVSDALATWIFTSAAGPDGPTQVVDKLTDALAGRDERLKVEDVIAFALCVLGLLAYIELMIQLVLQKFWIIYAAFALPIAGATSVVSSGKTVFFALLRVAVAALLFKPIAAACFGVAFMQIRSLESGGDVLWAVMLLVAPAFVLPILVQMIGTNVSYAGTPMLRGTIRNTRAGLSAAGSALGTAGRGAAGAAGMAGRGAAATAGAAGAGAAAVGRGAAKAVSFVGAMSSAAVQTITGPPRTRATASSATASGGAAAAGAVASRAAASTRANGASGGTGTATTAASAAGGNGSSGTSTAASSPATVGARGSSTANRAGATTGSGTSSNSGGADAPAVAGVGAGARTSTRSTATSGAASGRSTANTTTTSTGSGGSEGRGADVLPMRRSGARGRARTGTPRDSTFTRIT</sequence>
<protein>
    <submittedName>
        <fullName evidence="3">Uncharacterized protein</fullName>
    </submittedName>
</protein>
<feature type="transmembrane region" description="Helical" evidence="2">
    <location>
        <begin position="157"/>
        <end position="175"/>
    </location>
</feature>
<keyword evidence="2" id="KW-0812">Transmembrane</keyword>
<dbReference type="AlphaFoldDB" id="A0A449G5L6"/>
<name>A0A449G5L6_NOCFR</name>
<organism evidence="3">
    <name type="scientific">Nocardia farcinica</name>
    <dbReference type="NCBI Taxonomy" id="37329"/>
    <lineage>
        <taxon>Bacteria</taxon>
        <taxon>Bacillati</taxon>
        <taxon>Actinomycetota</taxon>
        <taxon>Actinomycetes</taxon>
        <taxon>Mycobacteriales</taxon>
        <taxon>Nocardiaceae</taxon>
        <taxon>Nocardia</taxon>
    </lineage>
</organism>
<accession>A0A449G5L6</accession>
<feature type="transmembrane region" description="Helical" evidence="2">
    <location>
        <begin position="60"/>
        <end position="78"/>
    </location>
</feature>
<feature type="transmembrane region" description="Helical" evidence="2">
    <location>
        <begin position="99"/>
        <end position="125"/>
    </location>
</feature>
<keyword evidence="2" id="KW-0472">Membrane</keyword>
<feature type="transmembrane region" description="Helical" evidence="2">
    <location>
        <begin position="206"/>
        <end position="232"/>
    </location>
</feature>
<proteinExistence type="predicted"/>
<gene>
    <name evidence="3" type="ORF">NCTC1935_00071</name>
</gene>
<keyword evidence="2" id="KW-1133">Transmembrane helix</keyword>
<feature type="region of interest" description="Disordered" evidence="1">
    <location>
        <begin position="383"/>
        <end position="521"/>
    </location>
</feature>
<reference evidence="3" key="1">
    <citation type="submission" date="2019-02" db="EMBL/GenBank/DDBJ databases">
        <authorList>
            <consortium name="Pathogen Informatics"/>
        </authorList>
    </citation>
    <scope>NUCLEOTIDE SEQUENCE</scope>
    <source>
        <strain evidence="3">3012STDY6733949</strain>
    </source>
</reference>
<feature type="transmembrane region" description="Helical" evidence="2">
    <location>
        <begin position="244"/>
        <end position="266"/>
    </location>
</feature>
<evidence type="ECO:0000256" key="1">
    <source>
        <dbReference type="SAM" id="MobiDB-lite"/>
    </source>
</evidence>
<feature type="transmembrane region" description="Helical" evidence="2">
    <location>
        <begin position="182"/>
        <end position="200"/>
    </location>
</feature>
<evidence type="ECO:0000256" key="2">
    <source>
        <dbReference type="SAM" id="Phobius"/>
    </source>
</evidence>
<evidence type="ECO:0000313" key="3">
    <source>
        <dbReference type="EMBL" id="VFA81046.1"/>
    </source>
</evidence>